<keyword evidence="2" id="KW-1185">Reference proteome</keyword>
<dbReference type="Proteomes" id="UP001497516">
    <property type="component" value="Chromosome 8"/>
</dbReference>
<name>A0AAV2GA61_9ROSI</name>
<dbReference type="AlphaFoldDB" id="A0AAV2GA61"/>
<gene>
    <name evidence="1" type="ORF">LTRI10_LOCUS46727</name>
</gene>
<protein>
    <submittedName>
        <fullName evidence="1">Uncharacterized protein</fullName>
    </submittedName>
</protein>
<organism evidence="1 2">
    <name type="scientific">Linum trigynum</name>
    <dbReference type="NCBI Taxonomy" id="586398"/>
    <lineage>
        <taxon>Eukaryota</taxon>
        <taxon>Viridiplantae</taxon>
        <taxon>Streptophyta</taxon>
        <taxon>Embryophyta</taxon>
        <taxon>Tracheophyta</taxon>
        <taxon>Spermatophyta</taxon>
        <taxon>Magnoliopsida</taxon>
        <taxon>eudicotyledons</taxon>
        <taxon>Gunneridae</taxon>
        <taxon>Pentapetalae</taxon>
        <taxon>rosids</taxon>
        <taxon>fabids</taxon>
        <taxon>Malpighiales</taxon>
        <taxon>Linaceae</taxon>
        <taxon>Linum</taxon>
    </lineage>
</organism>
<evidence type="ECO:0000313" key="2">
    <source>
        <dbReference type="Proteomes" id="UP001497516"/>
    </source>
</evidence>
<proteinExistence type="predicted"/>
<sequence>MPLGAKKSDPLNRGWLARHALLSTILQPRDSKPPFQPPIFGCILVIIGFQIRGAEGKQPRGKPKYVVGRNSQL</sequence>
<dbReference type="EMBL" id="OZ034821">
    <property type="protein sequence ID" value="CAL1407037.1"/>
    <property type="molecule type" value="Genomic_DNA"/>
</dbReference>
<evidence type="ECO:0000313" key="1">
    <source>
        <dbReference type="EMBL" id="CAL1407037.1"/>
    </source>
</evidence>
<reference evidence="1 2" key="1">
    <citation type="submission" date="2024-04" db="EMBL/GenBank/DDBJ databases">
        <authorList>
            <person name="Fracassetti M."/>
        </authorList>
    </citation>
    <scope>NUCLEOTIDE SEQUENCE [LARGE SCALE GENOMIC DNA]</scope>
</reference>
<accession>A0AAV2GA61</accession>